<name>A0ACC0A8P7_CATRO</name>
<reference evidence="2" key="1">
    <citation type="journal article" date="2023" name="Nat. Plants">
        <title>Single-cell RNA sequencing provides a high-resolution roadmap for understanding the multicellular compartmentation of specialized metabolism.</title>
        <authorList>
            <person name="Sun S."/>
            <person name="Shen X."/>
            <person name="Li Y."/>
            <person name="Li Y."/>
            <person name="Wang S."/>
            <person name="Li R."/>
            <person name="Zhang H."/>
            <person name="Shen G."/>
            <person name="Guo B."/>
            <person name="Wei J."/>
            <person name="Xu J."/>
            <person name="St-Pierre B."/>
            <person name="Chen S."/>
            <person name="Sun C."/>
        </authorList>
    </citation>
    <scope>NUCLEOTIDE SEQUENCE [LARGE SCALE GENOMIC DNA]</scope>
</reference>
<evidence type="ECO:0000313" key="1">
    <source>
        <dbReference type="EMBL" id="KAI5656630.1"/>
    </source>
</evidence>
<sequence>MDSSENVKNPNEQVDSFDDEDLIDKLPKDKHWESVEIYQWRGYWFIPEMIKSTLALPSHFHPRDDDILLASSLKVGTTWLKSLCTNIMHKQDVLTKVSPHMHIPTIESMIFVNDPFALLSKIPSPRIVHTHLPYTLLSDSIKNSKCKIVYITRNPKDTFISLWHHSNNTVDGIIIKKPLSLEKAFEYFCNGVYIQGPFFDHVLEYYLESLKIPNKILFLRYEDLQRNPKGEVKKLALFLGRPFCLESEVDQVLGNCSLERLKNLEVNKIGRNKYNGLPNAVYFRKGIIGDSRNYLTQEMEERLDEIMRVKFQGTGLDLSLDA</sequence>
<dbReference type="EMBL" id="CM044706">
    <property type="protein sequence ID" value="KAI5656630.1"/>
    <property type="molecule type" value="Genomic_DNA"/>
</dbReference>
<gene>
    <name evidence="1" type="ORF">M9H77_25423</name>
</gene>
<dbReference type="Proteomes" id="UP001060085">
    <property type="component" value="Linkage Group LG06"/>
</dbReference>
<comment type="caution">
    <text evidence="1">The sequence shown here is derived from an EMBL/GenBank/DDBJ whole genome shotgun (WGS) entry which is preliminary data.</text>
</comment>
<keyword evidence="2" id="KW-1185">Reference proteome</keyword>
<evidence type="ECO:0000313" key="2">
    <source>
        <dbReference type="Proteomes" id="UP001060085"/>
    </source>
</evidence>
<organism evidence="1 2">
    <name type="scientific">Catharanthus roseus</name>
    <name type="common">Madagascar periwinkle</name>
    <name type="synonym">Vinca rosea</name>
    <dbReference type="NCBI Taxonomy" id="4058"/>
    <lineage>
        <taxon>Eukaryota</taxon>
        <taxon>Viridiplantae</taxon>
        <taxon>Streptophyta</taxon>
        <taxon>Embryophyta</taxon>
        <taxon>Tracheophyta</taxon>
        <taxon>Spermatophyta</taxon>
        <taxon>Magnoliopsida</taxon>
        <taxon>eudicotyledons</taxon>
        <taxon>Gunneridae</taxon>
        <taxon>Pentapetalae</taxon>
        <taxon>asterids</taxon>
        <taxon>lamiids</taxon>
        <taxon>Gentianales</taxon>
        <taxon>Apocynaceae</taxon>
        <taxon>Rauvolfioideae</taxon>
        <taxon>Vinceae</taxon>
        <taxon>Catharanthinae</taxon>
        <taxon>Catharanthus</taxon>
    </lineage>
</organism>
<proteinExistence type="predicted"/>
<accession>A0ACC0A8P7</accession>
<protein>
    <submittedName>
        <fullName evidence="1">Uncharacterized protein</fullName>
    </submittedName>
</protein>